<accession>A0A4R5LUN6</accession>
<dbReference type="Proteomes" id="UP000295554">
    <property type="component" value="Unassembled WGS sequence"/>
</dbReference>
<dbReference type="OrthoDB" id="9806250at2"/>
<reference evidence="1 2" key="1">
    <citation type="submission" date="2019-03" db="EMBL/GenBank/DDBJ databases">
        <title>Seongchinamella monodicae gen. nov., sp. nov., a novel member of the Gammaproteobacteria isolated from a tidal mudflat of beach.</title>
        <authorList>
            <person name="Yang H.G."/>
            <person name="Kang J.W."/>
            <person name="Lee S.D."/>
        </authorList>
    </citation>
    <scope>NUCLEOTIDE SEQUENCE [LARGE SCALE GENOMIC DNA]</scope>
    <source>
        <strain evidence="1 2">GH4-78</strain>
    </source>
</reference>
<proteinExistence type="predicted"/>
<keyword evidence="2" id="KW-1185">Reference proteome</keyword>
<evidence type="ECO:0000313" key="1">
    <source>
        <dbReference type="EMBL" id="TDG15109.1"/>
    </source>
</evidence>
<organism evidence="1 2">
    <name type="scientific">Seongchinamella unica</name>
    <dbReference type="NCBI Taxonomy" id="2547392"/>
    <lineage>
        <taxon>Bacteria</taxon>
        <taxon>Pseudomonadati</taxon>
        <taxon>Pseudomonadota</taxon>
        <taxon>Gammaproteobacteria</taxon>
        <taxon>Cellvibrionales</taxon>
        <taxon>Halieaceae</taxon>
        <taxon>Seongchinamella</taxon>
    </lineage>
</organism>
<dbReference type="EMBL" id="SMSE01000001">
    <property type="protein sequence ID" value="TDG15109.1"/>
    <property type="molecule type" value="Genomic_DNA"/>
</dbReference>
<evidence type="ECO:0000313" key="2">
    <source>
        <dbReference type="Proteomes" id="UP000295554"/>
    </source>
</evidence>
<dbReference type="AlphaFoldDB" id="A0A4R5LUN6"/>
<dbReference type="Pfam" id="PF04338">
    <property type="entry name" value="DUF481"/>
    <property type="match status" value="1"/>
</dbReference>
<gene>
    <name evidence="1" type="ORF">E2F43_02405</name>
</gene>
<comment type="caution">
    <text evidence="1">The sequence shown here is derived from an EMBL/GenBank/DDBJ whole genome shotgun (WGS) entry which is preliminary data.</text>
</comment>
<dbReference type="InterPro" id="IPR007433">
    <property type="entry name" value="DUF481"/>
</dbReference>
<sequence>MRATTCQIRWLMSGSIVNFKNSIHGKSMYKKASQPRWHIGRFFSVSCLLLAAASPALGDRLHFSDGESITGALVSISEGNVQWTSAILGELAIGLNHVSFIESGSHFDLQKTSGELNNCWMFIQRNKQFLHCDQGVMTLSDWKLVVAAGETIIEPQPFLQQKGSLILALEDAAGNTDITKYDINARTELRFLDTRHTLAARYQDESSNGQKTRQSWLGTYQYDQFFTEQWFATGNAAYEENEFRDLENRSTVGMGMGYQFLETAYFDLLGKGTLNYVNENITGGQNRERPAFLWNLDFAWRVNEEGMEVFHRHAALQSFQQGADWELTTTTGFKYPINGVFSSIFQLEYNYDNLPAEEGIDKVDRKWSVGVNYDW</sequence>
<name>A0A4R5LUN6_9GAMM</name>
<protein>
    <submittedName>
        <fullName evidence="1">DUF481 domain-containing protein</fullName>
    </submittedName>
</protein>